<dbReference type="GO" id="GO:0006446">
    <property type="term" value="P:regulation of translational initiation"/>
    <property type="evidence" value="ECO:0007669"/>
    <property type="project" value="TreeGrafter"/>
</dbReference>
<dbReference type="Pfam" id="PF09186">
    <property type="entry name" value="DUF1949"/>
    <property type="match status" value="1"/>
</dbReference>
<comment type="caution">
    <text evidence="4">The sequence shown here is derived from an EMBL/GenBank/DDBJ whole genome shotgun (WGS) entry which is preliminary data.</text>
</comment>
<dbReference type="InterPro" id="IPR036956">
    <property type="entry name" value="Impact_N_sf"/>
</dbReference>
<dbReference type="Proteomes" id="UP000757900">
    <property type="component" value="Unassembled WGS sequence"/>
</dbReference>
<organism evidence="4 5">
    <name type="scientific">Abiotrophia defectiva</name>
    <name type="common">Streptococcus defectivus</name>
    <dbReference type="NCBI Taxonomy" id="46125"/>
    <lineage>
        <taxon>Bacteria</taxon>
        <taxon>Bacillati</taxon>
        <taxon>Bacillota</taxon>
        <taxon>Bacilli</taxon>
        <taxon>Lactobacillales</taxon>
        <taxon>Aerococcaceae</taxon>
        <taxon>Abiotrophia</taxon>
    </lineage>
</organism>
<dbReference type="InterPro" id="IPR020569">
    <property type="entry name" value="UPF0029_Impact_CS"/>
</dbReference>
<evidence type="ECO:0000259" key="3">
    <source>
        <dbReference type="Pfam" id="PF09186"/>
    </source>
</evidence>
<evidence type="ECO:0000313" key="5">
    <source>
        <dbReference type="Proteomes" id="UP000757900"/>
    </source>
</evidence>
<dbReference type="Pfam" id="PF01205">
    <property type="entry name" value="Impact_N"/>
    <property type="match status" value="1"/>
</dbReference>
<dbReference type="SUPFAM" id="SSF54980">
    <property type="entry name" value="EF-G C-terminal domain-like"/>
    <property type="match status" value="1"/>
</dbReference>
<dbReference type="Gene3D" id="3.30.70.240">
    <property type="match status" value="1"/>
</dbReference>
<protein>
    <submittedName>
        <fullName evidence="4">YigZ family protein</fullName>
    </submittedName>
</protein>
<dbReference type="SUPFAM" id="SSF54211">
    <property type="entry name" value="Ribosomal protein S5 domain 2-like"/>
    <property type="match status" value="1"/>
</dbReference>
<dbReference type="EMBL" id="JABZFV010000092">
    <property type="protein sequence ID" value="MBF0934924.1"/>
    <property type="molecule type" value="Genomic_DNA"/>
</dbReference>
<dbReference type="InterPro" id="IPR001498">
    <property type="entry name" value="Impact_N"/>
</dbReference>
<dbReference type="InterPro" id="IPR035647">
    <property type="entry name" value="EFG_III/V"/>
</dbReference>
<feature type="domain" description="Impact N-terminal" evidence="2">
    <location>
        <begin position="1"/>
        <end position="54"/>
    </location>
</feature>
<dbReference type="PANTHER" id="PTHR16301:SF20">
    <property type="entry name" value="IMPACT FAMILY MEMBER YIGZ"/>
    <property type="match status" value="1"/>
</dbReference>
<reference evidence="4" key="1">
    <citation type="submission" date="2020-04" db="EMBL/GenBank/DDBJ databases">
        <title>Deep metagenomics examines the oral microbiome during advanced dental caries in children, revealing novel taxa and co-occurrences with host molecules.</title>
        <authorList>
            <person name="Baker J.L."/>
            <person name="Morton J.T."/>
            <person name="Dinis M."/>
            <person name="Alvarez R."/>
            <person name="Tran N.C."/>
            <person name="Knight R."/>
            <person name="Edlund A."/>
        </authorList>
    </citation>
    <scope>NUCLEOTIDE SEQUENCE</scope>
    <source>
        <strain evidence="4">JCVI_23_bin.16</strain>
    </source>
</reference>
<evidence type="ECO:0000313" key="4">
    <source>
        <dbReference type="EMBL" id="MBF0934924.1"/>
    </source>
</evidence>
<dbReference type="PANTHER" id="PTHR16301">
    <property type="entry name" value="IMPACT-RELATED"/>
    <property type="match status" value="1"/>
</dbReference>
<dbReference type="Gene3D" id="3.30.230.30">
    <property type="entry name" value="Impact, N-terminal domain"/>
    <property type="match status" value="1"/>
</dbReference>
<feature type="non-terminal residue" evidence="4">
    <location>
        <position position="1"/>
    </location>
</feature>
<dbReference type="InterPro" id="IPR023582">
    <property type="entry name" value="Impact"/>
</dbReference>
<dbReference type="AlphaFoldDB" id="A0A929QSV3"/>
<evidence type="ECO:0000256" key="1">
    <source>
        <dbReference type="ARBA" id="ARBA00007665"/>
    </source>
</evidence>
<feature type="domain" description="UPF0029" evidence="3">
    <location>
        <begin position="70"/>
        <end position="127"/>
    </location>
</feature>
<gene>
    <name evidence="4" type="ORF">HXK00_04680</name>
</gene>
<dbReference type="InterPro" id="IPR020568">
    <property type="entry name" value="Ribosomal_Su5_D2-typ_SF"/>
</dbReference>
<comment type="similarity">
    <text evidence="1">Belongs to the IMPACT family.</text>
</comment>
<sequence>DGEPAGTAGVPMLEVLKQRQLTNLAAVVVRYFGGIKLGAGGLIRAYSSAVSEALNQATIVANVNQLLVALELGYNQVDSFQYFLDHSDLDVTVMDTEYAGQVTYTLAIYQDQAQTLEAQLRDRFNGQIGWLELGEETVNVPVKQAADQD</sequence>
<accession>A0A929QSV3</accession>
<dbReference type="PROSITE" id="PS00910">
    <property type="entry name" value="UPF0029"/>
    <property type="match status" value="1"/>
</dbReference>
<dbReference type="GO" id="GO:0005737">
    <property type="term" value="C:cytoplasm"/>
    <property type="evidence" value="ECO:0007669"/>
    <property type="project" value="TreeGrafter"/>
</dbReference>
<proteinExistence type="inferred from homology"/>
<evidence type="ECO:0000259" key="2">
    <source>
        <dbReference type="Pfam" id="PF01205"/>
    </source>
</evidence>
<name>A0A929QSV3_ABIDE</name>
<dbReference type="InterPro" id="IPR015269">
    <property type="entry name" value="UPF0029_Impact_C"/>
</dbReference>